<evidence type="ECO:0000256" key="2">
    <source>
        <dbReference type="ARBA" id="ARBA00023287"/>
    </source>
</evidence>
<feature type="transmembrane region" description="Helical" evidence="3">
    <location>
        <begin position="12"/>
        <end position="34"/>
    </location>
</feature>
<comment type="caution">
    <text evidence="4">The sequence shown here is derived from an EMBL/GenBank/DDBJ whole genome shotgun (WGS) entry which is preliminary data.</text>
</comment>
<dbReference type="InterPro" id="IPR012902">
    <property type="entry name" value="N_methyl_site"/>
</dbReference>
<keyword evidence="3" id="KW-1133">Transmembrane helix</keyword>
<evidence type="ECO:0000256" key="1">
    <source>
        <dbReference type="ARBA" id="ARBA00004241"/>
    </source>
</evidence>
<comment type="subcellular location">
    <subcellularLocation>
        <location evidence="1">Cell surface</location>
    </subcellularLocation>
</comment>
<keyword evidence="2" id="KW-0178">Competence</keyword>
<reference evidence="4" key="3">
    <citation type="journal article" date="2023" name="Microbiol. Resour. Announc.">
        <title>Draft Genome Sequence of Granulicatella sp. Strain S8, Isolated from a Marine Fish, Seriola quinqueradiata.</title>
        <authorList>
            <person name="Lee M."/>
            <person name="Farooq A."/>
            <person name="Jeong J.B."/>
            <person name="Jung M.Y."/>
        </authorList>
    </citation>
    <scope>NUCLEOTIDE SEQUENCE</scope>
    <source>
        <strain evidence="4">S8</strain>
    </source>
</reference>
<proteinExistence type="predicted"/>
<name>A0ABT1WMV2_9LACT</name>
<reference evidence="4" key="1">
    <citation type="submission" date="2022-07" db="EMBL/GenBank/DDBJ databases">
        <authorList>
            <person name="Jung M.-Y."/>
            <person name="Lee M."/>
        </authorList>
    </citation>
    <scope>NUCLEOTIDE SEQUENCE</scope>
    <source>
        <strain evidence="4">S8</strain>
    </source>
</reference>
<dbReference type="InterPro" id="IPR045584">
    <property type="entry name" value="Pilin-like"/>
</dbReference>
<dbReference type="NCBIfam" id="TIGR02532">
    <property type="entry name" value="IV_pilin_GFxxxE"/>
    <property type="match status" value="1"/>
</dbReference>
<protein>
    <submittedName>
        <fullName evidence="4">Competence type IV pilus minor pilin ComGD</fullName>
    </submittedName>
</protein>
<dbReference type="RefSeq" id="WP_256944909.1">
    <property type="nucleotide sequence ID" value="NZ_JANHNZ010000003.1"/>
</dbReference>
<dbReference type="NCBIfam" id="NF040982">
    <property type="entry name" value="ComGD"/>
    <property type="match status" value="1"/>
</dbReference>
<reference evidence="4" key="2">
    <citation type="journal article" date="2023" name="Curr. Microbiol.">
        <title>Granulicatella seriolae sp. nov., a Novel Facultative Anaerobe Isolated from Yellowtail Marine Fish.</title>
        <authorList>
            <person name="Lee M."/>
            <person name="Choi Y.J."/>
            <person name="Farooq A."/>
            <person name="Jeong J.B."/>
            <person name="Jung M.Y."/>
        </authorList>
    </citation>
    <scope>NUCLEOTIDE SEQUENCE</scope>
    <source>
        <strain evidence="4">S8</strain>
    </source>
</reference>
<keyword evidence="3" id="KW-0812">Transmembrane</keyword>
<keyword evidence="5" id="KW-1185">Reference proteome</keyword>
<evidence type="ECO:0000313" key="4">
    <source>
        <dbReference type="EMBL" id="MCQ9209800.1"/>
    </source>
</evidence>
<gene>
    <name evidence="4" type="primary">comGD</name>
    <name evidence="4" type="ORF">NPA36_04475</name>
</gene>
<dbReference type="EMBL" id="JANHNZ010000003">
    <property type="protein sequence ID" value="MCQ9209800.1"/>
    <property type="molecule type" value="Genomic_DNA"/>
</dbReference>
<keyword evidence="3" id="KW-0472">Membrane</keyword>
<dbReference type="InterPro" id="IPR016785">
    <property type="entry name" value="ComGD"/>
</dbReference>
<dbReference type="Proteomes" id="UP001059480">
    <property type="component" value="Unassembled WGS sequence"/>
</dbReference>
<dbReference type="SUPFAM" id="SSF54523">
    <property type="entry name" value="Pili subunits"/>
    <property type="match status" value="1"/>
</dbReference>
<dbReference type="Pfam" id="PF07963">
    <property type="entry name" value="N_methyl"/>
    <property type="match status" value="1"/>
</dbReference>
<accession>A0ABT1WMV2</accession>
<evidence type="ECO:0000313" key="5">
    <source>
        <dbReference type="Proteomes" id="UP001059480"/>
    </source>
</evidence>
<sequence length="151" mass="17599">MISSKKKYKPGFTLIEVMIVLVISGIILLMVPLISNYHLTSYQEKLFFKEFENRFKVAQMSAITTDSLSMITFLGQPINMVQFRITGDESLNTKLKLPKSVKMTKNVDMILRQTTGTPNKFQDIVFVKEDQWIIYHFQMGAARYYVERIEK</sequence>
<organism evidence="4 5">
    <name type="scientific">Granulicatella seriolae</name>
    <dbReference type="NCBI Taxonomy" id="2967226"/>
    <lineage>
        <taxon>Bacteria</taxon>
        <taxon>Bacillati</taxon>
        <taxon>Bacillota</taxon>
        <taxon>Bacilli</taxon>
        <taxon>Lactobacillales</taxon>
        <taxon>Carnobacteriaceae</taxon>
        <taxon>Granulicatella</taxon>
    </lineage>
</organism>
<evidence type="ECO:0000256" key="3">
    <source>
        <dbReference type="SAM" id="Phobius"/>
    </source>
</evidence>